<evidence type="ECO:0000259" key="11">
    <source>
        <dbReference type="SMART" id="SM00835"/>
    </source>
</evidence>
<name>A0A0K9P187_ZOSMR</name>
<dbReference type="InterPro" id="IPR011051">
    <property type="entry name" value="RmlC_Cupin_sf"/>
</dbReference>
<evidence type="ECO:0000256" key="2">
    <source>
        <dbReference type="ARBA" id="ARBA00007456"/>
    </source>
</evidence>
<feature type="binding site" evidence="8">
    <location>
        <position position="151"/>
    </location>
    <ligand>
        <name>Mn(2+)</name>
        <dbReference type="ChEBI" id="CHEBI:29035"/>
    </ligand>
</feature>
<dbReference type="GO" id="GO:0030145">
    <property type="term" value="F:manganese ion binding"/>
    <property type="evidence" value="ECO:0007669"/>
    <property type="project" value="UniProtKB-UniRule"/>
</dbReference>
<dbReference type="Gene3D" id="2.60.120.10">
    <property type="entry name" value="Jelly Rolls"/>
    <property type="match status" value="1"/>
</dbReference>
<dbReference type="OMA" id="MFIPIFF"/>
<evidence type="ECO:0000256" key="5">
    <source>
        <dbReference type="ARBA" id="ARBA00022723"/>
    </source>
</evidence>
<feature type="chain" id="PRO_5019616122" description="Germin-like protein" evidence="10">
    <location>
        <begin position="24"/>
        <end position="213"/>
    </location>
</feature>
<feature type="disulfide bond" evidence="9">
    <location>
        <begin position="29"/>
        <end position="44"/>
    </location>
</feature>
<protein>
    <recommendedName>
        <fullName evidence="10">Germin-like protein</fullName>
    </recommendedName>
</protein>
<feature type="binding site" evidence="8">
    <location>
        <position position="112"/>
    </location>
    <ligand>
        <name>Mn(2+)</name>
        <dbReference type="ChEBI" id="CHEBI:29035"/>
    </ligand>
</feature>
<dbReference type="STRING" id="29655.A0A0K9P187"/>
<evidence type="ECO:0000313" key="13">
    <source>
        <dbReference type="Proteomes" id="UP000036987"/>
    </source>
</evidence>
<dbReference type="OrthoDB" id="1921208at2759"/>
<keyword evidence="5 7" id="KW-0479">Metal-binding</keyword>
<feature type="binding site" evidence="7">
    <location>
        <position position="112"/>
    </location>
    <ligand>
        <name>oxalate</name>
        <dbReference type="ChEBI" id="CHEBI:30623"/>
    </ligand>
</feature>
<evidence type="ECO:0000256" key="6">
    <source>
        <dbReference type="ARBA" id="ARBA00023211"/>
    </source>
</evidence>
<keyword evidence="10" id="KW-0732">Signal</keyword>
<feature type="domain" description="Cupin type-1" evidence="11">
    <location>
        <begin position="57"/>
        <end position="203"/>
    </location>
</feature>
<evidence type="ECO:0000256" key="9">
    <source>
        <dbReference type="PIRSR" id="PIRSR601929-3"/>
    </source>
</evidence>
<dbReference type="EMBL" id="LFYR01001429">
    <property type="protein sequence ID" value="KMZ61975.1"/>
    <property type="molecule type" value="Genomic_DNA"/>
</dbReference>
<evidence type="ECO:0000256" key="10">
    <source>
        <dbReference type="RuleBase" id="RU366015"/>
    </source>
</evidence>
<evidence type="ECO:0000256" key="3">
    <source>
        <dbReference type="ARBA" id="ARBA00022523"/>
    </source>
</evidence>
<dbReference type="SMART" id="SM00835">
    <property type="entry name" value="Cupin_1"/>
    <property type="match status" value="1"/>
</dbReference>
<dbReference type="PRINTS" id="PR00325">
    <property type="entry name" value="GERMIN"/>
</dbReference>
<keyword evidence="4 10" id="KW-0964">Secreted</keyword>
<keyword evidence="3 10" id="KW-0052">Apoplast</keyword>
<gene>
    <name evidence="12" type="ORF">ZOSMA_49G00440</name>
</gene>
<dbReference type="GO" id="GO:0048046">
    <property type="term" value="C:apoplast"/>
    <property type="evidence" value="ECO:0007669"/>
    <property type="project" value="UniProtKB-SubCell"/>
</dbReference>
<feature type="binding site" evidence="8">
    <location>
        <position position="105"/>
    </location>
    <ligand>
        <name>Mn(2+)</name>
        <dbReference type="ChEBI" id="CHEBI:29035"/>
    </ligand>
</feature>
<dbReference type="CDD" id="cd02241">
    <property type="entry name" value="cupin_OxOx"/>
    <property type="match status" value="1"/>
</dbReference>
<accession>A0A0K9P187</accession>
<dbReference type="Pfam" id="PF00190">
    <property type="entry name" value="Cupin_1"/>
    <property type="match status" value="1"/>
</dbReference>
<sequence>METKTNLFSLLNIFVFLASTTHGLNQDFCVADTTRPETPAGFPCKKVENVTANDFVFKLRYPTDKIPPFNFGAVAGFAPQFPGLNGLGLSVLRTDMPVDGVVPLHSHPRESELVLATAGKITVGFISSSNVVYFNTLGVGDTMILPPGLMHFEINVGDSASTFFAVFNSQSPGLQITSNALFGNSMSTDLLESVTLIAASEIKKLKAVFGGSN</sequence>
<dbReference type="AlphaFoldDB" id="A0A0K9P187"/>
<evidence type="ECO:0000256" key="7">
    <source>
        <dbReference type="PIRSR" id="PIRSR601929-1"/>
    </source>
</evidence>
<reference evidence="13" key="1">
    <citation type="journal article" date="2016" name="Nature">
        <title>The genome of the seagrass Zostera marina reveals angiosperm adaptation to the sea.</title>
        <authorList>
            <person name="Olsen J.L."/>
            <person name="Rouze P."/>
            <person name="Verhelst B."/>
            <person name="Lin Y.-C."/>
            <person name="Bayer T."/>
            <person name="Collen J."/>
            <person name="Dattolo E."/>
            <person name="De Paoli E."/>
            <person name="Dittami S."/>
            <person name="Maumus F."/>
            <person name="Michel G."/>
            <person name="Kersting A."/>
            <person name="Lauritano C."/>
            <person name="Lohaus R."/>
            <person name="Toepel M."/>
            <person name="Tonon T."/>
            <person name="Vanneste K."/>
            <person name="Amirebrahimi M."/>
            <person name="Brakel J."/>
            <person name="Bostroem C."/>
            <person name="Chovatia M."/>
            <person name="Grimwood J."/>
            <person name="Jenkins J.W."/>
            <person name="Jueterbock A."/>
            <person name="Mraz A."/>
            <person name="Stam W.T."/>
            <person name="Tice H."/>
            <person name="Bornberg-Bauer E."/>
            <person name="Green P.J."/>
            <person name="Pearson G.A."/>
            <person name="Procaccini G."/>
            <person name="Duarte C.M."/>
            <person name="Schmutz J."/>
            <person name="Reusch T.B.H."/>
            <person name="Van de Peer Y."/>
        </authorList>
    </citation>
    <scope>NUCLEOTIDE SEQUENCE [LARGE SCALE GENOMIC DNA]</scope>
    <source>
        <strain evidence="13">cv. Finnish</strain>
    </source>
</reference>
<evidence type="ECO:0000256" key="4">
    <source>
        <dbReference type="ARBA" id="ARBA00022525"/>
    </source>
</evidence>
<dbReference type="InterPro" id="IPR001929">
    <property type="entry name" value="Germin"/>
</dbReference>
<feature type="signal peptide" evidence="10">
    <location>
        <begin position="1"/>
        <end position="23"/>
    </location>
</feature>
<evidence type="ECO:0000256" key="8">
    <source>
        <dbReference type="PIRSR" id="PIRSR601929-2"/>
    </source>
</evidence>
<proteinExistence type="inferred from homology"/>
<comment type="subcellular location">
    <subcellularLocation>
        <location evidence="1 10">Secreted</location>
        <location evidence="1 10">Extracellular space</location>
        <location evidence="1 10">Apoplast</location>
    </subcellularLocation>
</comment>
<keyword evidence="6 7" id="KW-0464">Manganese</keyword>
<dbReference type="GO" id="GO:0031012">
    <property type="term" value="C:extracellular matrix"/>
    <property type="evidence" value="ECO:0000318"/>
    <property type="project" value="GO_Central"/>
</dbReference>
<dbReference type="PANTHER" id="PTHR31238">
    <property type="entry name" value="GERMIN-LIKE PROTEIN SUBFAMILY 3 MEMBER 3"/>
    <property type="match status" value="1"/>
</dbReference>
<feature type="binding site" evidence="7">
    <location>
        <position position="107"/>
    </location>
    <ligand>
        <name>oxalate</name>
        <dbReference type="ChEBI" id="CHEBI:30623"/>
    </ligand>
</feature>
<dbReference type="SUPFAM" id="SSF51182">
    <property type="entry name" value="RmlC-like cupins"/>
    <property type="match status" value="1"/>
</dbReference>
<comment type="caution">
    <text evidence="12">The sequence shown here is derived from an EMBL/GenBank/DDBJ whole genome shotgun (WGS) entry which is preliminary data.</text>
</comment>
<comment type="similarity">
    <text evidence="2 10">Belongs to the germin family.</text>
</comment>
<keyword evidence="13" id="KW-1185">Reference proteome</keyword>
<keyword evidence="9" id="KW-1015">Disulfide bond</keyword>
<feature type="binding site" evidence="8">
    <location>
        <position position="107"/>
    </location>
    <ligand>
        <name>Mn(2+)</name>
        <dbReference type="ChEBI" id="CHEBI:29035"/>
    </ligand>
</feature>
<evidence type="ECO:0000313" key="12">
    <source>
        <dbReference type="EMBL" id="KMZ61975.1"/>
    </source>
</evidence>
<dbReference type="InterPro" id="IPR014710">
    <property type="entry name" value="RmlC-like_jellyroll"/>
</dbReference>
<dbReference type="Proteomes" id="UP000036987">
    <property type="component" value="Unassembled WGS sequence"/>
</dbReference>
<evidence type="ECO:0000256" key="1">
    <source>
        <dbReference type="ARBA" id="ARBA00004271"/>
    </source>
</evidence>
<organism evidence="12 13">
    <name type="scientific">Zostera marina</name>
    <name type="common">Eelgrass</name>
    <dbReference type="NCBI Taxonomy" id="29655"/>
    <lineage>
        <taxon>Eukaryota</taxon>
        <taxon>Viridiplantae</taxon>
        <taxon>Streptophyta</taxon>
        <taxon>Embryophyta</taxon>
        <taxon>Tracheophyta</taxon>
        <taxon>Spermatophyta</taxon>
        <taxon>Magnoliopsida</taxon>
        <taxon>Liliopsida</taxon>
        <taxon>Zosteraceae</taxon>
        <taxon>Zostera</taxon>
    </lineage>
</organism>
<dbReference type="InterPro" id="IPR006045">
    <property type="entry name" value="Cupin_1"/>
</dbReference>